<reference evidence="5 6" key="1">
    <citation type="submission" date="2020-02" db="EMBL/GenBank/DDBJ databases">
        <title>Draft genome sequence of Haematococcus lacustris strain NIES-144.</title>
        <authorList>
            <person name="Morimoto D."/>
            <person name="Nakagawa S."/>
            <person name="Yoshida T."/>
            <person name="Sawayama S."/>
        </authorList>
    </citation>
    <scope>NUCLEOTIDE SEQUENCE [LARGE SCALE GENOMIC DNA]</scope>
    <source>
        <strain evidence="5 6">NIES-144</strain>
    </source>
</reference>
<name>A0A699ZAK7_HAELA</name>
<evidence type="ECO:0000256" key="1">
    <source>
        <dbReference type="ARBA" id="ARBA00022714"/>
    </source>
</evidence>
<evidence type="ECO:0000256" key="3">
    <source>
        <dbReference type="SAM" id="MobiDB-lite"/>
    </source>
</evidence>
<dbReference type="InterPro" id="IPR002888">
    <property type="entry name" value="2Fe-2S-bd"/>
</dbReference>
<dbReference type="InterPro" id="IPR001041">
    <property type="entry name" value="2Fe-2S_ferredoxin-type"/>
</dbReference>
<dbReference type="Pfam" id="PF00111">
    <property type="entry name" value="Fer2"/>
    <property type="match status" value="1"/>
</dbReference>
<dbReference type="Gene3D" id="1.10.150.120">
    <property type="entry name" value="[2Fe-2S]-binding domain"/>
    <property type="match status" value="1"/>
</dbReference>
<dbReference type="GO" id="GO:0005506">
    <property type="term" value="F:iron ion binding"/>
    <property type="evidence" value="ECO:0007669"/>
    <property type="project" value="InterPro"/>
</dbReference>
<dbReference type="InterPro" id="IPR016208">
    <property type="entry name" value="Ald_Oxase/xanthine_DH-like"/>
</dbReference>
<dbReference type="InterPro" id="IPR036010">
    <property type="entry name" value="2Fe-2S_ferredoxin-like_sf"/>
</dbReference>
<evidence type="ECO:0000259" key="4">
    <source>
        <dbReference type="PROSITE" id="PS51085"/>
    </source>
</evidence>
<dbReference type="Proteomes" id="UP000485058">
    <property type="component" value="Unassembled WGS sequence"/>
</dbReference>
<proteinExistence type="predicted"/>
<feature type="region of interest" description="Disordered" evidence="3">
    <location>
        <begin position="243"/>
        <end position="285"/>
    </location>
</feature>
<keyword evidence="6" id="KW-1185">Reference proteome</keyword>
<dbReference type="PANTHER" id="PTHR45444">
    <property type="entry name" value="XANTHINE DEHYDROGENASE"/>
    <property type="match status" value="1"/>
</dbReference>
<organism evidence="5 6">
    <name type="scientific">Haematococcus lacustris</name>
    <name type="common">Green alga</name>
    <name type="synonym">Haematococcus pluvialis</name>
    <dbReference type="NCBI Taxonomy" id="44745"/>
    <lineage>
        <taxon>Eukaryota</taxon>
        <taxon>Viridiplantae</taxon>
        <taxon>Chlorophyta</taxon>
        <taxon>core chlorophytes</taxon>
        <taxon>Chlorophyceae</taxon>
        <taxon>CS clade</taxon>
        <taxon>Chlamydomonadales</taxon>
        <taxon>Haematococcaceae</taxon>
        <taxon>Haematococcus</taxon>
    </lineage>
</organism>
<dbReference type="InterPro" id="IPR012675">
    <property type="entry name" value="Beta-grasp_dom_sf"/>
</dbReference>
<evidence type="ECO:0000256" key="2">
    <source>
        <dbReference type="ARBA" id="ARBA00023014"/>
    </source>
</evidence>
<keyword evidence="1" id="KW-0408">Iron</keyword>
<keyword evidence="1" id="KW-0479">Metal-binding</keyword>
<dbReference type="AlphaFoldDB" id="A0A699ZAK7"/>
<dbReference type="SUPFAM" id="SSF54292">
    <property type="entry name" value="2Fe-2S ferredoxin-like"/>
    <property type="match status" value="1"/>
</dbReference>
<dbReference type="PANTHER" id="PTHR45444:SF3">
    <property type="entry name" value="XANTHINE DEHYDROGENASE"/>
    <property type="match status" value="1"/>
</dbReference>
<evidence type="ECO:0000313" key="5">
    <source>
        <dbReference type="EMBL" id="GFH18705.1"/>
    </source>
</evidence>
<keyword evidence="2" id="KW-0411">Iron-sulfur</keyword>
<comment type="caution">
    <text evidence="5">The sequence shown here is derived from an EMBL/GenBank/DDBJ whole genome shotgun (WGS) entry which is preliminary data.</text>
</comment>
<dbReference type="SUPFAM" id="SSF47741">
    <property type="entry name" value="CO dehydrogenase ISP C-domain like"/>
    <property type="match status" value="1"/>
</dbReference>
<dbReference type="EMBL" id="BLLF01001342">
    <property type="protein sequence ID" value="GFH18705.1"/>
    <property type="molecule type" value="Genomic_DNA"/>
</dbReference>
<sequence length="285" mass="29570">MEAVVRDKGAASCQHTGRRRLFLLVLSASSSGRKSGKGDMVSAQDSEAVCYINGKRWVLPPGRGETTLLAFLRDIGLTGTKLGCGEVRGPLLHGRLQLLLGGCGACTVMLSHWEAGQVVHRSANACLCPLYAVEGMHVVTVEGIGNTREGLHPVQERLAKAHGSQCGFCTPGFVMSMYSLLRSSSQAPSEEQIEDALGGNLCRCTGYRPILDAFRVFAKSDPKAYTEDAIAAAKGLMPAHADTNGHAASNGHSDANGHTACNGATGNGASNGSSNGSSTASAGGR</sequence>
<dbReference type="Gene3D" id="3.10.20.30">
    <property type="match status" value="1"/>
</dbReference>
<dbReference type="Pfam" id="PF01799">
    <property type="entry name" value="Fer2_2"/>
    <property type="match status" value="1"/>
</dbReference>
<dbReference type="GO" id="GO:0051537">
    <property type="term" value="F:2 iron, 2 sulfur cluster binding"/>
    <property type="evidence" value="ECO:0007669"/>
    <property type="project" value="UniProtKB-KW"/>
</dbReference>
<dbReference type="PROSITE" id="PS51085">
    <property type="entry name" value="2FE2S_FER_2"/>
    <property type="match status" value="1"/>
</dbReference>
<accession>A0A699ZAK7</accession>
<feature type="domain" description="2Fe-2S ferredoxin-type" evidence="4">
    <location>
        <begin position="47"/>
        <end position="144"/>
    </location>
</feature>
<dbReference type="InterPro" id="IPR036884">
    <property type="entry name" value="2Fe-2S-bd_dom_sf"/>
</dbReference>
<protein>
    <recommendedName>
        <fullName evidence="4">2Fe-2S ferredoxin-type domain-containing protein</fullName>
    </recommendedName>
</protein>
<gene>
    <name evidence="5" type="ORF">HaLaN_15553</name>
</gene>
<evidence type="ECO:0000313" key="6">
    <source>
        <dbReference type="Proteomes" id="UP000485058"/>
    </source>
</evidence>
<feature type="non-terminal residue" evidence="5">
    <location>
        <position position="285"/>
    </location>
</feature>
<feature type="compositionally biased region" description="Low complexity" evidence="3">
    <location>
        <begin position="256"/>
        <end position="285"/>
    </location>
</feature>
<dbReference type="GO" id="GO:0016491">
    <property type="term" value="F:oxidoreductase activity"/>
    <property type="evidence" value="ECO:0007669"/>
    <property type="project" value="InterPro"/>
</dbReference>
<keyword evidence="1" id="KW-0001">2Fe-2S</keyword>